<keyword evidence="6 7" id="KW-0472">Membrane</keyword>
<comment type="caution">
    <text evidence="9">The sequence shown here is derived from an EMBL/GenBank/DDBJ whole genome shotgun (WGS) entry which is preliminary data.</text>
</comment>
<dbReference type="RefSeq" id="WP_201633633.1">
    <property type="nucleotide sequence ID" value="NZ_JAEQNB010000002.1"/>
</dbReference>
<dbReference type="Pfam" id="PF07870">
    <property type="entry name" value="DUF1657"/>
    <property type="match status" value="1"/>
</dbReference>
<keyword evidence="4 7" id="KW-0812">Transmembrane</keyword>
<evidence type="ECO:0000256" key="7">
    <source>
        <dbReference type="SAM" id="Phobius"/>
    </source>
</evidence>
<accession>A0ABS1J8V6</accession>
<evidence type="ECO:0000313" key="10">
    <source>
        <dbReference type="Proteomes" id="UP000602284"/>
    </source>
</evidence>
<evidence type="ECO:0000256" key="1">
    <source>
        <dbReference type="ARBA" id="ARBA00004651"/>
    </source>
</evidence>
<dbReference type="PANTHER" id="PTHR34582:SF7">
    <property type="entry name" value="UPF0702 TRANSMEMBRANE PROTEIN YDFS"/>
    <property type="match status" value="1"/>
</dbReference>
<evidence type="ECO:0000256" key="5">
    <source>
        <dbReference type="ARBA" id="ARBA00022989"/>
    </source>
</evidence>
<feature type="transmembrane region" description="Helical" evidence="7">
    <location>
        <begin position="6"/>
        <end position="22"/>
    </location>
</feature>
<keyword evidence="3" id="KW-1003">Cell membrane</keyword>
<proteinExistence type="inferred from homology"/>
<evidence type="ECO:0000313" key="9">
    <source>
        <dbReference type="EMBL" id="MBL0386696.1"/>
    </source>
</evidence>
<sequence length="286" mass="32305">MPEWVTIVIRSMVSIVAVFIFTKMIGKRQLSQMTFFEYTVGIAIGDMAAIIADDVNGPMYKGLLAMSIYALFPILLGWLALKSKIIRNFVEGKGRVLIKNGKVMEENLKKERISTDELLEQLRLKSAFKVADVEFALMETNGQVSVLLKAENQPITPKKMNWQVAPEKEPQAVIMDGTIMDESLATLGMNRRWLKSELDMQGIALENVFLAQVDSNGEMSVDLYDDKLQVPSPQPRPLVYATLKKCQADFELYALSTQNEQAKLLYETGAQQLQEILDELTPYLMR</sequence>
<dbReference type="InterPro" id="IPR012452">
    <property type="entry name" value="DUF1657"/>
</dbReference>
<name>A0ABS1J8V6_9BACL</name>
<reference evidence="9 10" key="1">
    <citation type="submission" date="2021-01" db="EMBL/GenBank/DDBJ databases">
        <title>Tumebacillus sp. strain ITR2 16S ribosomal RNA gene Genome sequencing and assembly.</title>
        <authorList>
            <person name="Kang M."/>
        </authorList>
    </citation>
    <scope>NUCLEOTIDE SEQUENCE [LARGE SCALE GENOMIC DNA]</scope>
    <source>
        <strain evidence="9 10">ITR2</strain>
    </source>
</reference>
<dbReference type="InterPro" id="IPR023090">
    <property type="entry name" value="UPF0702_alpha/beta_dom_sf"/>
</dbReference>
<dbReference type="PANTHER" id="PTHR34582">
    <property type="entry name" value="UPF0702 TRANSMEMBRANE PROTEIN YCAP"/>
    <property type="match status" value="1"/>
</dbReference>
<protein>
    <submittedName>
        <fullName evidence="9">DUF421 domain-containing protein</fullName>
    </submittedName>
</protein>
<evidence type="ECO:0000256" key="4">
    <source>
        <dbReference type="ARBA" id="ARBA00022692"/>
    </source>
</evidence>
<evidence type="ECO:0000256" key="3">
    <source>
        <dbReference type="ARBA" id="ARBA00022475"/>
    </source>
</evidence>
<dbReference type="EMBL" id="JAEQNB010000002">
    <property type="protein sequence ID" value="MBL0386696.1"/>
    <property type="molecule type" value="Genomic_DNA"/>
</dbReference>
<gene>
    <name evidence="9" type="ORF">JJB07_08530</name>
</gene>
<dbReference type="Gene3D" id="3.30.240.20">
    <property type="entry name" value="bsu07140 like domains"/>
    <property type="match status" value="2"/>
</dbReference>
<organism evidence="9 10">
    <name type="scientific">Tumebacillus amylolyticus</name>
    <dbReference type="NCBI Taxonomy" id="2801339"/>
    <lineage>
        <taxon>Bacteria</taxon>
        <taxon>Bacillati</taxon>
        <taxon>Bacillota</taxon>
        <taxon>Bacilli</taxon>
        <taxon>Bacillales</taxon>
        <taxon>Alicyclobacillaceae</taxon>
        <taxon>Tumebacillus</taxon>
    </lineage>
</organism>
<comment type="similarity">
    <text evidence="2">Belongs to the UPF0702 family.</text>
</comment>
<keyword evidence="10" id="KW-1185">Reference proteome</keyword>
<feature type="transmembrane region" description="Helical" evidence="7">
    <location>
        <begin position="63"/>
        <end position="81"/>
    </location>
</feature>
<dbReference type="InterPro" id="IPR007353">
    <property type="entry name" value="DUF421"/>
</dbReference>
<evidence type="ECO:0000259" key="8">
    <source>
        <dbReference type="Pfam" id="PF04239"/>
    </source>
</evidence>
<feature type="domain" description="YetF C-terminal" evidence="8">
    <location>
        <begin position="82"/>
        <end position="214"/>
    </location>
</feature>
<comment type="subcellular location">
    <subcellularLocation>
        <location evidence="1">Cell membrane</location>
        <topology evidence="1">Multi-pass membrane protein</topology>
    </subcellularLocation>
</comment>
<dbReference type="Pfam" id="PF04239">
    <property type="entry name" value="DUF421"/>
    <property type="match status" value="1"/>
</dbReference>
<evidence type="ECO:0000256" key="2">
    <source>
        <dbReference type="ARBA" id="ARBA00006448"/>
    </source>
</evidence>
<feature type="transmembrane region" description="Helical" evidence="7">
    <location>
        <begin position="34"/>
        <end position="51"/>
    </location>
</feature>
<keyword evidence="5 7" id="KW-1133">Transmembrane helix</keyword>
<evidence type="ECO:0000256" key="6">
    <source>
        <dbReference type="ARBA" id="ARBA00023136"/>
    </source>
</evidence>
<dbReference type="Proteomes" id="UP000602284">
    <property type="component" value="Unassembled WGS sequence"/>
</dbReference>